<evidence type="ECO:0000256" key="1">
    <source>
        <dbReference type="RuleBase" id="RU367073"/>
    </source>
</evidence>
<feature type="region of interest" description="Disordered" evidence="3">
    <location>
        <begin position="176"/>
        <end position="232"/>
    </location>
</feature>
<feature type="compositionally biased region" description="Polar residues" evidence="3">
    <location>
        <begin position="405"/>
        <end position="414"/>
    </location>
</feature>
<dbReference type="InParanoid" id="G7E9L0"/>
<feature type="transmembrane region" description="Helical" evidence="1">
    <location>
        <begin position="47"/>
        <end position="68"/>
    </location>
</feature>
<evidence type="ECO:0000256" key="3">
    <source>
        <dbReference type="SAM" id="MobiDB-lite"/>
    </source>
</evidence>
<reference evidence="5 6" key="1">
    <citation type="journal article" date="2011" name="J. Gen. Appl. Microbiol.">
        <title>Draft genome sequencing of the enigmatic basidiomycete Mixia osmundae.</title>
        <authorList>
            <person name="Nishida H."/>
            <person name="Nagatsuka Y."/>
            <person name="Sugiyama J."/>
        </authorList>
    </citation>
    <scope>NUCLEOTIDE SEQUENCE [LARGE SCALE GENOMIC DNA]</scope>
    <source>
        <strain evidence="6">CBS 9802 / IAM 14324 / JCM 22182 / KY 12970</strain>
    </source>
</reference>
<dbReference type="GO" id="GO:0008270">
    <property type="term" value="F:zinc ion binding"/>
    <property type="evidence" value="ECO:0007669"/>
    <property type="project" value="UniProtKB-KW"/>
</dbReference>
<keyword evidence="1" id="KW-0862">Zinc</keyword>
<gene>
    <name evidence="5" type="primary">Mo06024</name>
    <name evidence="5" type="ORF">E5Q_06024</name>
</gene>
<comment type="domain">
    <text evidence="1">The C4-type zinc finger motif is necessary both for its ER three-way tubular junction localization and formation.</text>
</comment>
<proteinExistence type="inferred from homology"/>
<keyword evidence="1" id="KW-0472">Membrane</keyword>
<comment type="subcellular location">
    <subcellularLocation>
        <location evidence="1">Endoplasmic reticulum membrane</location>
        <topology evidence="1">Multi-pass membrane protein</topology>
    </subcellularLocation>
</comment>
<feature type="compositionally biased region" description="Polar residues" evidence="3">
    <location>
        <begin position="185"/>
        <end position="207"/>
    </location>
</feature>
<dbReference type="GO" id="GO:0098826">
    <property type="term" value="C:endoplasmic reticulum tubular network membrane"/>
    <property type="evidence" value="ECO:0007669"/>
    <property type="project" value="UniProtKB-UniRule"/>
</dbReference>
<keyword evidence="1" id="KW-1133">Transmembrane helix</keyword>
<sequence>MGILSWLGFSKGCDSNDEVERQLQLLDEKVQQNEEKLAQIRSRERRALVFFTLYSAVIWLAYFALWYYNAVRLIAPGDWGKHLLGLQSEQQKLLGVRADTWERIIRTLPVLVGPFVITFQRRFFRWWYTRKGNAEIRILEQLRARQQEQVDKLKKRLRYEETRALIDKYDSKNRPAIGNKGLKKSASTTSLRSHSGTPQGSPTLQADTSKRAPVFPPPPPFANTAFKGSPAVSINGRDTSTVSPLSTPVRGSAIPGALSREFAGAYPPTPTRGWVDKIADALLGENEQLPTSKYALICQKCFSHNGLALKEELDEIQYTCPRCGHFNSRRKSTKDSTTVRPRGSNALPTSSLARPPINASDEDEASSPTTQTQAEKSKSKKSKQPDVDDSPDSSFSFDSSDKPLTRSSSRLRAQ</sequence>
<reference evidence="5 6" key="2">
    <citation type="journal article" date="2012" name="Open Biol.">
        <title>Characteristics of nucleosomes and linker DNA regions on the genome of the basidiomycete Mixia osmundae revealed by mono- and dinucleosome mapping.</title>
        <authorList>
            <person name="Nishida H."/>
            <person name="Kondo S."/>
            <person name="Matsumoto T."/>
            <person name="Suzuki Y."/>
            <person name="Yoshikawa H."/>
            <person name="Taylor T.D."/>
            <person name="Sugiyama J."/>
        </authorList>
    </citation>
    <scope>NUCLEOTIDE SEQUENCE [LARGE SCALE GENOMIC DNA]</scope>
    <source>
        <strain evidence="6">CBS 9802 / IAM 14324 / JCM 22182 / KY 12970</strain>
    </source>
</reference>
<evidence type="ECO:0000256" key="2">
    <source>
        <dbReference type="SAM" id="Coils"/>
    </source>
</evidence>
<dbReference type="FunCoup" id="G7E9L0">
    <property type="interactions" value="59"/>
</dbReference>
<feature type="coiled-coil region" evidence="2">
    <location>
        <begin position="16"/>
        <end position="43"/>
    </location>
</feature>
<comment type="similarity">
    <text evidence="1">Belongs to the lunapark family.</text>
</comment>
<dbReference type="RefSeq" id="XP_014568569.1">
    <property type="nucleotide sequence ID" value="XM_014713083.1"/>
</dbReference>
<feature type="region of interest" description="Disordered" evidence="3">
    <location>
        <begin position="324"/>
        <end position="414"/>
    </location>
</feature>
<dbReference type="HOGENOM" id="CLU_043850_1_0_1"/>
<dbReference type="STRING" id="764103.G7E9L0"/>
<evidence type="ECO:0000313" key="6">
    <source>
        <dbReference type="Proteomes" id="UP000009131"/>
    </source>
</evidence>
<dbReference type="Proteomes" id="UP000009131">
    <property type="component" value="Unassembled WGS sequence"/>
</dbReference>
<keyword evidence="1" id="KW-0812">Transmembrane</keyword>
<dbReference type="Pfam" id="PF10058">
    <property type="entry name" value="Zn_ribbon_10"/>
    <property type="match status" value="1"/>
</dbReference>
<evidence type="ECO:0000259" key="4">
    <source>
        <dbReference type="Pfam" id="PF10058"/>
    </source>
</evidence>
<dbReference type="GO" id="GO:0071788">
    <property type="term" value="P:endoplasmic reticulum tubular network maintenance"/>
    <property type="evidence" value="ECO:0007669"/>
    <property type="project" value="UniProtKB-UniRule"/>
</dbReference>
<feature type="domain" description="Lunapark zinc ribbon" evidence="4">
    <location>
        <begin position="274"/>
        <end position="327"/>
    </location>
</feature>
<name>G7E9L0_MIXOS</name>
<keyword evidence="2" id="KW-0175">Coiled coil</keyword>
<dbReference type="PANTHER" id="PTHR22166">
    <property type="entry name" value="ENDOPLASMIC RETICULUM JUNCTION FORMATION PROTEIN LUNAPARK"/>
    <property type="match status" value="1"/>
</dbReference>
<accession>G7E9L0</accession>
<protein>
    <recommendedName>
        <fullName evidence="1">Endoplasmic reticulum junction formation protein lunapark</fullName>
    </recommendedName>
</protein>
<keyword evidence="6" id="KW-1185">Reference proteome</keyword>
<dbReference type="AlphaFoldDB" id="G7E9L0"/>
<dbReference type="EMBL" id="BABT02000220">
    <property type="protein sequence ID" value="GAA99329.1"/>
    <property type="molecule type" value="Genomic_DNA"/>
</dbReference>
<dbReference type="InterPro" id="IPR019273">
    <property type="entry name" value="Lunapark_Znf"/>
</dbReference>
<dbReference type="PANTHER" id="PTHR22166:SF12">
    <property type="entry name" value="ENDOPLASMIC RETICULUM JUNCTION FORMATION PROTEIN LUNAPARK"/>
    <property type="match status" value="1"/>
</dbReference>
<dbReference type="InterPro" id="IPR040115">
    <property type="entry name" value="Lnp"/>
</dbReference>
<comment type="caution">
    <text evidence="1">Lacks conserved residue(s) required for the propagation of feature annotation.</text>
</comment>
<evidence type="ECO:0000313" key="5">
    <source>
        <dbReference type="EMBL" id="GAA99329.1"/>
    </source>
</evidence>
<organism evidence="5 6">
    <name type="scientific">Mixia osmundae (strain CBS 9802 / IAM 14324 / JCM 22182 / KY 12970)</name>
    <dbReference type="NCBI Taxonomy" id="764103"/>
    <lineage>
        <taxon>Eukaryota</taxon>
        <taxon>Fungi</taxon>
        <taxon>Dikarya</taxon>
        <taxon>Basidiomycota</taxon>
        <taxon>Pucciniomycotina</taxon>
        <taxon>Mixiomycetes</taxon>
        <taxon>Mixiales</taxon>
        <taxon>Mixiaceae</taxon>
        <taxon>Mixia</taxon>
    </lineage>
</organism>
<comment type="caution">
    <text evidence="5">The sequence shown here is derived from an EMBL/GenBank/DDBJ whole genome shotgun (WGS) entry which is preliminary data.</text>
</comment>
<keyword evidence="1" id="KW-0479">Metal-binding</keyword>
<dbReference type="GO" id="GO:1903373">
    <property type="term" value="P:positive regulation of endoplasmic reticulum tubular network organization"/>
    <property type="evidence" value="ECO:0007669"/>
    <property type="project" value="UniProtKB-UniRule"/>
</dbReference>
<comment type="function">
    <text evidence="1">Plays a role in determining ER morphology.</text>
</comment>
<feature type="coiled-coil region" evidence="2">
    <location>
        <begin position="136"/>
        <end position="163"/>
    </location>
</feature>
<dbReference type="OMA" id="PKWYDRI"/>
<keyword evidence="1" id="KW-0863">Zinc-finger</keyword>
<dbReference type="eggNOG" id="KOG2846">
    <property type="taxonomic scope" value="Eukaryota"/>
</dbReference>
<dbReference type="OrthoDB" id="1725934at2759"/>
<keyword evidence="1" id="KW-0256">Endoplasmic reticulum</keyword>